<sequence>INRRISNAQEINIVSEINTEPAALPLTNNILPQVVDIAYLIQLPRSRTGSFYTSHNDRSLTDSYGSTNHQTDTQIIV</sequence>
<organism evidence="2 3">
    <name type="scientific">Rotaria socialis</name>
    <dbReference type="NCBI Taxonomy" id="392032"/>
    <lineage>
        <taxon>Eukaryota</taxon>
        <taxon>Metazoa</taxon>
        <taxon>Spiralia</taxon>
        <taxon>Gnathifera</taxon>
        <taxon>Rotifera</taxon>
        <taxon>Eurotatoria</taxon>
        <taxon>Bdelloidea</taxon>
        <taxon>Philodinida</taxon>
        <taxon>Philodinidae</taxon>
        <taxon>Rotaria</taxon>
    </lineage>
</organism>
<gene>
    <name evidence="2" type="ORF">TOA249_LOCUS34449</name>
</gene>
<dbReference type="Proteomes" id="UP000663838">
    <property type="component" value="Unassembled WGS sequence"/>
</dbReference>
<feature type="region of interest" description="Disordered" evidence="1">
    <location>
        <begin position="54"/>
        <end position="77"/>
    </location>
</feature>
<feature type="compositionally biased region" description="Polar residues" evidence="1">
    <location>
        <begin position="61"/>
        <end position="77"/>
    </location>
</feature>
<evidence type="ECO:0000313" key="2">
    <source>
        <dbReference type="EMBL" id="CAF4967603.1"/>
    </source>
</evidence>
<evidence type="ECO:0000256" key="1">
    <source>
        <dbReference type="SAM" id="MobiDB-lite"/>
    </source>
</evidence>
<proteinExistence type="predicted"/>
<accession>A0A821YYH0</accession>
<dbReference type="AlphaFoldDB" id="A0A821YYH0"/>
<reference evidence="2" key="1">
    <citation type="submission" date="2021-02" db="EMBL/GenBank/DDBJ databases">
        <authorList>
            <person name="Nowell W R."/>
        </authorList>
    </citation>
    <scope>NUCLEOTIDE SEQUENCE</scope>
</reference>
<protein>
    <submittedName>
        <fullName evidence="2">Uncharacterized protein</fullName>
    </submittedName>
</protein>
<feature type="non-terminal residue" evidence="2">
    <location>
        <position position="1"/>
    </location>
</feature>
<evidence type="ECO:0000313" key="3">
    <source>
        <dbReference type="Proteomes" id="UP000663838"/>
    </source>
</evidence>
<comment type="caution">
    <text evidence="2">The sequence shown here is derived from an EMBL/GenBank/DDBJ whole genome shotgun (WGS) entry which is preliminary data.</text>
</comment>
<dbReference type="EMBL" id="CAJOBS010019979">
    <property type="protein sequence ID" value="CAF4967603.1"/>
    <property type="molecule type" value="Genomic_DNA"/>
</dbReference>
<name>A0A821YYH0_9BILA</name>